<feature type="domain" description="VWFA" evidence="10">
    <location>
        <begin position="147"/>
        <end position="321"/>
    </location>
</feature>
<evidence type="ECO:0000256" key="5">
    <source>
        <dbReference type="ARBA" id="ARBA00022737"/>
    </source>
</evidence>
<name>A0A3B5PUM2_XIPMA</name>
<keyword evidence="12" id="KW-1185">Reference proteome</keyword>
<keyword evidence="4" id="KW-0732">Signal</keyword>
<keyword evidence="7" id="KW-0176">Collagen</keyword>
<dbReference type="InterPro" id="IPR050525">
    <property type="entry name" value="ECM_Assembly_Org"/>
</dbReference>
<dbReference type="Pfam" id="PF00092">
    <property type="entry name" value="VWA"/>
    <property type="match status" value="6"/>
</dbReference>
<reference evidence="11" key="4">
    <citation type="submission" date="2025-09" db="UniProtKB">
        <authorList>
            <consortium name="Ensembl"/>
        </authorList>
    </citation>
    <scope>IDENTIFICATION</scope>
    <source>
        <strain evidence="11">JP 163 A</strain>
    </source>
</reference>
<dbReference type="PRINTS" id="PR00453">
    <property type="entry name" value="VWFADOMAIN"/>
</dbReference>
<reference evidence="11" key="3">
    <citation type="submission" date="2025-08" db="UniProtKB">
        <authorList>
            <consortium name="Ensembl"/>
        </authorList>
    </citation>
    <scope>IDENTIFICATION</scope>
    <source>
        <strain evidence="11">JP 163 A</strain>
    </source>
</reference>
<feature type="region of interest" description="Disordered" evidence="9">
    <location>
        <begin position="1346"/>
        <end position="1403"/>
    </location>
</feature>
<dbReference type="STRING" id="8083.ENSXMAP00000021684"/>
<keyword evidence="2" id="KW-0964">Secreted</keyword>
<dbReference type="PANTHER" id="PTHR24020">
    <property type="entry name" value="COLLAGEN ALPHA"/>
    <property type="match status" value="1"/>
</dbReference>
<feature type="domain" description="VWFA" evidence="10">
    <location>
        <begin position="526"/>
        <end position="661"/>
    </location>
</feature>
<evidence type="ECO:0000256" key="2">
    <source>
        <dbReference type="ARBA" id="ARBA00022525"/>
    </source>
</evidence>
<dbReference type="Proteomes" id="UP000002852">
    <property type="component" value="Unassembled WGS sequence"/>
</dbReference>
<evidence type="ECO:0000313" key="11">
    <source>
        <dbReference type="Ensembl" id="ENSXMAP00000021684.1"/>
    </source>
</evidence>
<reference evidence="12" key="2">
    <citation type="journal article" date="2013" name="Nat. Genet.">
        <title>The genome of the platyfish, Xiphophorus maculatus, provides insights into evolutionary adaptation and several complex traits.</title>
        <authorList>
            <person name="Schartl M."/>
            <person name="Walter R.B."/>
            <person name="Shen Y."/>
            <person name="Garcia T."/>
            <person name="Catchen J."/>
            <person name="Amores A."/>
            <person name="Braasch I."/>
            <person name="Chalopin D."/>
            <person name="Volff J.N."/>
            <person name="Lesch K.P."/>
            <person name="Bisazza A."/>
            <person name="Minx P."/>
            <person name="Hillier L."/>
            <person name="Wilson R.K."/>
            <person name="Fuerstenberg S."/>
            <person name="Boore J."/>
            <person name="Searle S."/>
            <person name="Postlethwait J.H."/>
            <person name="Warren W.C."/>
        </authorList>
    </citation>
    <scope>NUCLEOTIDE SEQUENCE [LARGE SCALE GENOMIC DNA]</scope>
    <source>
        <strain evidence="12">JP 163 A</strain>
    </source>
</reference>
<sequence>MWASSSVSPSVQDRERHHVGSSCSQRPAAGPAAAAAAGPAAAAAAGPAAAAAAGPAAAAAAGPAAAAAAGPAAAAAAGPAAAAAAGPAAAAAAGPAAAALASAVFRDPFNKFSLLCCKSIIVVGVIICAAIQNELISSSCENATLGDIVFLVDSSTSIGEENFRIVRTFLRNVIQNLDIGPDKVRVGLALYGDRPQKEFLLKDHMDKTAVLDAVEQIAFLRGGTKTGKAMDFIREEYFTPEAGSRARKHVPQIAVLLTDGNSNDDVSLPAKHLRDLNVFMFVIGVSQYNYDQLKIIANHPPEDYILTTDSFQTLQSLRNTLLKTVCSSLEIQKIDIFLLMDSALGPRQFIFFRNELIRFIDQIDAGQSSYRVGLAQYRQDVQTEFYLNAHKTKQQYTKALKSIQQLPQTGQAPNLGAALKYAGQNFFLPENGGRANQGAQQFLVGSTYLIVITAGESEDSVTRPAEKIRAQGVMVFAVGVKRSNKAQLQEISGDPDRTFKVRDYYFLQWIKNDILRPICGPDAPSDVIFLTESSERISAGNFRKMKEFMKSVVTKSIVGMNDMRVGVMQFSTKTKLEFRLNRYFRKDEILGAIDNMEQQNGGVETGKALTEVSQLFNETEGGRPTLRQNLVLITFNKATDEFKGPAEALRQKGVLIFSIGVVNNGEDPSSTTLFESLLFDLAVMKCFQERLAIISPIRLKAWVSQQSYKLMLSSLFLLTDCKKIEKADIIFLVDGSGSIENRFGSMQVFMESVVSRSIVSRDSTRFGAILFSNEPKIKFTLETYNSKGEIRNAIRALVPPKDNTYTSEALDYSFPLRGSRIQRKVPQTLVVLSDGNSYDNVENPANELRALGIDIFAPNISRFFWPEYVYLYVNVKAMCCDNLLLSCSHCGCDVFSLAACELMDLVFLIDHSGSITSTNHNIVKTFTAELVTKWEISDKRTHVGLGQFSANFLHEFYLNNYYTKKGIVDHINRITYSGGETYLGRALTSIKDYFSPLRGSRIQRKVPQTLVVLSDGKSYDNVENPANELRALGIDIFAVAIGDVFRTQLLQITGDPRKIITVGDINNLPNFKTKVVDAISCELMDLVFLIDHSGSITSTNHNIVKTFTAELVTKWEISDKRTHVGLGQFSANFLHEFYLNNYYTKKGIVDHINRITYSGGETYLGRALTSIKDYFSPLRGSRIQRKVPQTLVVLSDGNSYDNVENPANELRALGIDIFAVAIGDVFRTQLLQITGDPRKIITVGDINNLPNFKTKVVDAICKEEKLVPTIVPSPLPVISTVSPFPPPGKLIKCVSVHQINLCLLDGTQALCWIAIVEFRCLYLLYDLLQSSVADRVCCNVSCKCSGPPGPRGPPGQPGTKGSPGLKGHGGYPGDEGYHGGRGPPGLTGTQGTQGCPGTRGPKVRREKAAATWETLSASDSEKPFVDYGLYRLTCHPQGIPGIRGEEGLKGDRGLRGDPVSFLLVSLRC</sequence>
<comment type="subcellular location">
    <subcellularLocation>
        <location evidence="1">Secreted</location>
        <location evidence="1">Extracellular space</location>
        <location evidence="1">Extracellular matrix</location>
    </subcellularLocation>
</comment>
<evidence type="ECO:0000256" key="8">
    <source>
        <dbReference type="ARBA" id="ARBA00023180"/>
    </source>
</evidence>
<feature type="domain" description="VWFA" evidence="10">
    <location>
        <begin position="904"/>
        <end position="1079"/>
    </location>
</feature>
<feature type="region of interest" description="Disordered" evidence="9">
    <location>
        <begin position="1"/>
        <end position="29"/>
    </location>
</feature>
<dbReference type="SUPFAM" id="SSF53300">
    <property type="entry name" value="vWA-like"/>
    <property type="match status" value="6"/>
</dbReference>
<dbReference type="InterPro" id="IPR036465">
    <property type="entry name" value="vWFA_dom_sf"/>
</dbReference>
<dbReference type="Ensembl" id="ENSXMAT00000042188.1">
    <property type="protein sequence ID" value="ENSXMAP00000021684.1"/>
    <property type="gene ID" value="ENSXMAG00000023216.1"/>
</dbReference>
<evidence type="ECO:0000313" key="12">
    <source>
        <dbReference type="Proteomes" id="UP000002852"/>
    </source>
</evidence>
<organism evidence="11 12">
    <name type="scientific">Xiphophorus maculatus</name>
    <name type="common">Southern platyfish</name>
    <name type="synonym">Platypoecilus maculatus</name>
    <dbReference type="NCBI Taxonomy" id="8083"/>
    <lineage>
        <taxon>Eukaryota</taxon>
        <taxon>Metazoa</taxon>
        <taxon>Chordata</taxon>
        <taxon>Craniata</taxon>
        <taxon>Vertebrata</taxon>
        <taxon>Euteleostomi</taxon>
        <taxon>Actinopterygii</taxon>
        <taxon>Neopterygii</taxon>
        <taxon>Teleostei</taxon>
        <taxon>Neoteleostei</taxon>
        <taxon>Acanthomorphata</taxon>
        <taxon>Ovalentaria</taxon>
        <taxon>Atherinomorphae</taxon>
        <taxon>Cyprinodontiformes</taxon>
        <taxon>Poeciliidae</taxon>
        <taxon>Poeciliinae</taxon>
        <taxon>Xiphophorus</taxon>
    </lineage>
</organism>
<dbReference type="GO" id="GO:0005581">
    <property type="term" value="C:collagen trimer"/>
    <property type="evidence" value="ECO:0007669"/>
    <property type="project" value="UniProtKB-KW"/>
</dbReference>
<feature type="domain" description="VWFA" evidence="10">
    <location>
        <begin position="1085"/>
        <end position="1260"/>
    </location>
</feature>
<evidence type="ECO:0000256" key="3">
    <source>
        <dbReference type="ARBA" id="ARBA00022530"/>
    </source>
</evidence>
<feature type="domain" description="VWFA" evidence="10">
    <location>
        <begin position="335"/>
        <end position="518"/>
    </location>
</feature>
<evidence type="ECO:0000256" key="1">
    <source>
        <dbReference type="ARBA" id="ARBA00004498"/>
    </source>
</evidence>
<evidence type="ECO:0000256" key="6">
    <source>
        <dbReference type="ARBA" id="ARBA00022889"/>
    </source>
</evidence>
<dbReference type="FunFam" id="3.40.50.410:FF:000004">
    <property type="entry name" value="collagen alpha-6(VI) chain"/>
    <property type="match status" value="3"/>
</dbReference>
<dbReference type="Pfam" id="PF01391">
    <property type="entry name" value="Collagen"/>
    <property type="match status" value="1"/>
</dbReference>
<dbReference type="InParanoid" id="A0A3B5PUM2"/>
<accession>A0A3B5PUM2</accession>
<dbReference type="SMART" id="SM00327">
    <property type="entry name" value="VWA"/>
    <property type="match status" value="6"/>
</dbReference>
<feature type="compositionally biased region" description="Gly residues" evidence="9">
    <location>
        <begin position="1364"/>
        <end position="1385"/>
    </location>
</feature>
<dbReference type="PROSITE" id="PS50234">
    <property type="entry name" value="VWFA"/>
    <property type="match status" value="6"/>
</dbReference>
<keyword evidence="6" id="KW-0130">Cell adhesion</keyword>
<dbReference type="CDD" id="cd01472">
    <property type="entry name" value="vWA_collagen"/>
    <property type="match status" value="2"/>
</dbReference>
<feature type="compositionally biased region" description="Pro residues" evidence="9">
    <location>
        <begin position="1347"/>
        <end position="1356"/>
    </location>
</feature>
<evidence type="ECO:0000256" key="4">
    <source>
        <dbReference type="ARBA" id="ARBA00022729"/>
    </source>
</evidence>
<dbReference type="InterPro" id="IPR008160">
    <property type="entry name" value="Collagen"/>
</dbReference>
<keyword evidence="5" id="KW-0677">Repeat</keyword>
<feature type="compositionally biased region" description="Polar residues" evidence="9">
    <location>
        <begin position="1"/>
        <end position="11"/>
    </location>
</feature>
<dbReference type="GO" id="GO:0007155">
    <property type="term" value="P:cell adhesion"/>
    <property type="evidence" value="ECO:0007669"/>
    <property type="project" value="UniProtKB-KW"/>
</dbReference>
<dbReference type="GeneTree" id="ENSGT00940000155619"/>
<evidence type="ECO:0000256" key="9">
    <source>
        <dbReference type="SAM" id="MobiDB-lite"/>
    </source>
</evidence>
<dbReference type="Gene3D" id="3.40.50.410">
    <property type="entry name" value="von Willebrand factor, type A domain"/>
    <property type="match status" value="6"/>
</dbReference>
<evidence type="ECO:0000256" key="7">
    <source>
        <dbReference type="ARBA" id="ARBA00023119"/>
    </source>
</evidence>
<dbReference type="PANTHER" id="PTHR24020:SF86">
    <property type="entry name" value="COLLAGEN, TYPE VI, ALPHA 4"/>
    <property type="match status" value="1"/>
</dbReference>
<keyword evidence="3" id="KW-0272">Extracellular matrix</keyword>
<protein>
    <recommendedName>
        <fullName evidence="10">VWFA domain-containing protein</fullName>
    </recommendedName>
</protein>
<evidence type="ECO:0000259" key="10">
    <source>
        <dbReference type="PROSITE" id="PS50234"/>
    </source>
</evidence>
<dbReference type="OMA" id="HINRITY"/>
<dbReference type="InterPro" id="IPR002035">
    <property type="entry name" value="VWF_A"/>
</dbReference>
<dbReference type="FunFam" id="3.40.50.410:FF:000003">
    <property type="entry name" value="Collagen type VI alpha 3 chain"/>
    <property type="match status" value="1"/>
</dbReference>
<keyword evidence="8" id="KW-0325">Glycoprotein</keyword>
<feature type="compositionally biased region" description="Low complexity" evidence="9">
    <location>
        <begin position="1386"/>
        <end position="1400"/>
    </location>
</feature>
<reference evidence="12" key="1">
    <citation type="submission" date="2012-01" db="EMBL/GenBank/DDBJ databases">
        <authorList>
            <person name="Walter R."/>
            <person name="Schartl M."/>
            <person name="Warren W."/>
        </authorList>
    </citation>
    <scope>NUCLEOTIDE SEQUENCE [LARGE SCALE GENOMIC DNA]</scope>
    <source>
        <strain evidence="12">JP 163 A</strain>
    </source>
</reference>
<proteinExistence type="predicted"/>
<feature type="domain" description="VWFA" evidence="10">
    <location>
        <begin position="728"/>
        <end position="861"/>
    </location>
</feature>